<proteinExistence type="predicted"/>
<feature type="compositionally biased region" description="Low complexity" evidence="1">
    <location>
        <begin position="633"/>
        <end position="651"/>
    </location>
</feature>
<feature type="compositionally biased region" description="Basic and acidic residues" evidence="1">
    <location>
        <begin position="409"/>
        <end position="419"/>
    </location>
</feature>
<feature type="region of interest" description="Disordered" evidence="1">
    <location>
        <begin position="201"/>
        <end position="301"/>
    </location>
</feature>
<dbReference type="Proteomes" id="UP000799779">
    <property type="component" value="Unassembled WGS sequence"/>
</dbReference>
<feature type="domain" description="DUF7820" evidence="3">
    <location>
        <begin position="429"/>
        <end position="764"/>
    </location>
</feature>
<feature type="compositionally biased region" description="Acidic residues" evidence="1">
    <location>
        <begin position="25"/>
        <end position="35"/>
    </location>
</feature>
<evidence type="ECO:0000256" key="1">
    <source>
        <dbReference type="SAM" id="MobiDB-lite"/>
    </source>
</evidence>
<keyword evidence="2" id="KW-0472">Membrane</keyword>
<dbReference type="PANTHER" id="PTHR42078">
    <property type="entry name" value="GLUCAN 1, 4-ALPHA-GLUCOSIDASE"/>
    <property type="match status" value="1"/>
</dbReference>
<dbReference type="AlphaFoldDB" id="A0A6A5WKF6"/>
<dbReference type="PANTHER" id="PTHR42078:SF1">
    <property type="entry name" value="GLUCAN 1, 4-ALPHA-GLUCOSIDASE"/>
    <property type="match status" value="1"/>
</dbReference>
<accession>A0A6A5WKF6</accession>
<feature type="compositionally biased region" description="Basic and acidic residues" evidence="1">
    <location>
        <begin position="58"/>
        <end position="70"/>
    </location>
</feature>
<evidence type="ECO:0000256" key="2">
    <source>
        <dbReference type="SAM" id="Phobius"/>
    </source>
</evidence>
<feature type="region of interest" description="Disordered" evidence="1">
    <location>
        <begin position="619"/>
        <end position="670"/>
    </location>
</feature>
<feature type="region of interest" description="Disordered" evidence="1">
    <location>
        <begin position="313"/>
        <end position="340"/>
    </location>
</feature>
<feature type="compositionally biased region" description="Basic and acidic residues" evidence="1">
    <location>
        <begin position="315"/>
        <end position="324"/>
    </location>
</feature>
<evidence type="ECO:0000313" key="4">
    <source>
        <dbReference type="EMBL" id="KAF1999595.1"/>
    </source>
</evidence>
<name>A0A6A5WKF6_9PLEO</name>
<dbReference type="EMBL" id="ML977594">
    <property type="protein sequence ID" value="KAF1999595.1"/>
    <property type="molecule type" value="Genomic_DNA"/>
</dbReference>
<feature type="compositionally biased region" description="Basic and acidic residues" evidence="1">
    <location>
        <begin position="1"/>
        <end position="11"/>
    </location>
</feature>
<keyword evidence="2" id="KW-1133">Transmembrane helix</keyword>
<organism evidence="4 5">
    <name type="scientific">Amniculicola lignicola CBS 123094</name>
    <dbReference type="NCBI Taxonomy" id="1392246"/>
    <lineage>
        <taxon>Eukaryota</taxon>
        <taxon>Fungi</taxon>
        <taxon>Dikarya</taxon>
        <taxon>Ascomycota</taxon>
        <taxon>Pezizomycotina</taxon>
        <taxon>Dothideomycetes</taxon>
        <taxon>Pleosporomycetidae</taxon>
        <taxon>Pleosporales</taxon>
        <taxon>Amniculicolaceae</taxon>
        <taxon>Amniculicola</taxon>
    </lineage>
</organism>
<feature type="region of interest" description="Disordered" evidence="1">
    <location>
        <begin position="396"/>
        <end position="430"/>
    </location>
</feature>
<evidence type="ECO:0000313" key="5">
    <source>
        <dbReference type="Proteomes" id="UP000799779"/>
    </source>
</evidence>
<sequence length="765" mass="83153">MERHNHDDDPPRQPPPPDTANVFDDAFELDDEDDFMPVSDGFRPSRLSGGWNGGGAGQDHDRDRNRDDRPPLATPTPADAADLRRMASRNSTMKTHFPRRESTSQDARNPPTHARNLSAQAAALQHRMSVSSTASFATMAPADSPLPAGPSHPYGMYPQHTMARSLSVTTTATQGQPLQPISLQGPTHPYNLYPQNVVEDPEETPLPPQSHIPVGFPGLNTGYHRQIGPDGEEQDIVGPDGHTEQLPPYSRYPEEGPTKAALAAEASSTPVEPTPPSPLSPPSPHSPPSPRPRSPSIDDEISPLAPLLSLAAPSEAHRHSRYQEVQDPIPPSSRSSSNLENSILEKESFISNRKRKWHNRRLCGKIPYVVVAILIILVLIFAIVLGAAIGTFVAKNNKNNDKGGGGGGGKDDNKNHEADPSPQVTGPGSLFDASPIPTDAALPPLPTGSFALPLGIAQESSPACLMQANQLNAWSCKMTFAPLVLNINLFNASVSPSTPQPNQGILYGVQPPNIMNAPLQLVTDMDYKAFGPAFHFQTMYDKLVVLSSNEFAAGANIRKRQEKPPPNFRHRFQVQPGDTPWYCFWNQTFLEGYIYVTDESSAASMTAFPSAWPTAFPSVVSEPSETPGPTPSSPLSSSFSSPLSSPLSASPSPTPVAKRQSENELRRLPPYPRIVKVEERRLPGTTEPYCQKMRLLDNGALIPALDSDGNEITIFLQEDDPSYEEFYEAVPTQTSADPSPTSNGTARLEKRRDPPGACHCQWMFQ</sequence>
<reference evidence="4" key="1">
    <citation type="journal article" date="2020" name="Stud. Mycol.">
        <title>101 Dothideomycetes genomes: a test case for predicting lifestyles and emergence of pathogens.</title>
        <authorList>
            <person name="Haridas S."/>
            <person name="Albert R."/>
            <person name="Binder M."/>
            <person name="Bloem J."/>
            <person name="Labutti K."/>
            <person name="Salamov A."/>
            <person name="Andreopoulos B."/>
            <person name="Baker S."/>
            <person name="Barry K."/>
            <person name="Bills G."/>
            <person name="Bluhm B."/>
            <person name="Cannon C."/>
            <person name="Castanera R."/>
            <person name="Culley D."/>
            <person name="Daum C."/>
            <person name="Ezra D."/>
            <person name="Gonzalez J."/>
            <person name="Henrissat B."/>
            <person name="Kuo A."/>
            <person name="Liang C."/>
            <person name="Lipzen A."/>
            <person name="Lutzoni F."/>
            <person name="Magnuson J."/>
            <person name="Mondo S."/>
            <person name="Nolan M."/>
            <person name="Ohm R."/>
            <person name="Pangilinan J."/>
            <person name="Park H.-J."/>
            <person name="Ramirez L."/>
            <person name="Alfaro M."/>
            <person name="Sun H."/>
            <person name="Tritt A."/>
            <person name="Yoshinaga Y."/>
            <person name="Zwiers L.-H."/>
            <person name="Turgeon B."/>
            <person name="Goodwin S."/>
            <person name="Spatafora J."/>
            <person name="Crous P."/>
            <person name="Grigoriev I."/>
        </authorList>
    </citation>
    <scope>NUCLEOTIDE SEQUENCE</scope>
    <source>
        <strain evidence="4">CBS 123094</strain>
    </source>
</reference>
<keyword evidence="5" id="KW-1185">Reference proteome</keyword>
<gene>
    <name evidence="4" type="ORF">P154DRAFT_215597</name>
</gene>
<feature type="compositionally biased region" description="Pro residues" evidence="1">
    <location>
        <begin position="272"/>
        <end position="293"/>
    </location>
</feature>
<dbReference type="OrthoDB" id="5384459at2759"/>
<dbReference type="Pfam" id="PF25130">
    <property type="entry name" value="DUF7820"/>
    <property type="match status" value="1"/>
</dbReference>
<feature type="transmembrane region" description="Helical" evidence="2">
    <location>
        <begin position="368"/>
        <end position="394"/>
    </location>
</feature>
<protein>
    <recommendedName>
        <fullName evidence="3">DUF7820 domain-containing protein</fullName>
    </recommendedName>
</protein>
<keyword evidence="2" id="KW-0812">Transmembrane</keyword>
<dbReference type="InterPro" id="IPR056722">
    <property type="entry name" value="DUF7820"/>
</dbReference>
<feature type="region of interest" description="Disordered" evidence="1">
    <location>
        <begin position="1"/>
        <end position="135"/>
    </location>
</feature>
<evidence type="ECO:0000259" key="3">
    <source>
        <dbReference type="Pfam" id="PF25130"/>
    </source>
</evidence>
<feature type="compositionally biased region" description="Polar residues" evidence="1">
    <location>
        <begin position="731"/>
        <end position="745"/>
    </location>
</feature>
<feature type="region of interest" description="Disordered" evidence="1">
    <location>
        <begin position="730"/>
        <end position="755"/>
    </location>
</feature>